<dbReference type="RefSeq" id="WP_188361845.1">
    <property type="nucleotide sequence ID" value="NZ_BMFG01000004.1"/>
</dbReference>
<keyword evidence="1" id="KW-0732">Signal</keyword>
<dbReference type="AlphaFoldDB" id="A0A916Y0R2"/>
<keyword evidence="3" id="KW-1185">Reference proteome</keyword>
<dbReference type="InterPro" id="IPR046111">
    <property type="entry name" value="DUF6048"/>
</dbReference>
<name>A0A916Y0R2_9FLAO</name>
<evidence type="ECO:0000313" key="2">
    <source>
        <dbReference type="EMBL" id="GGD25133.1"/>
    </source>
</evidence>
<dbReference type="Proteomes" id="UP000625735">
    <property type="component" value="Unassembled WGS sequence"/>
</dbReference>
<feature type="signal peptide" evidence="1">
    <location>
        <begin position="1"/>
        <end position="22"/>
    </location>
</feature>
<comment type="caution">
    <text evidence="2">The sequence shown here is derived from an EMBL/GenBank/DDBJ whole genome shotgun (WGS) entry which is preliminary data.</text>
</comment>
<protein>
    <recommendedName>
        <fullName evidence="4">Outer membrane protein beta-barrel domain-containing protein</fullName>
    </recommendedName>
</protein>
<evidence type="ECO:0008006" key="4">
    <source>
        <dbReference type="Google" id="ProtNLM"/>
    </source>
</evidence>
<dbReference type="EMBL" id="BMFG01000004">
    <property type="protein sequence ID" value="GGD25133.1"/>
    <property type="molecule type" value="Genomic_DNA"/>
</dbReference>
<sequence>MKFTSNYFFSILLLFLTATIFAQETKIDTLPVKSDRYGLRVGVDVYRLTRAFYDDNYKGLELVGDFRFSKKIYLAAELGNENYTKQDDRLNFTTKGSYLKAGADYNVYENWLDMENLIYIGFRVGVSTFSQTLNSYTVYTPDPYFGESPTIQSGEEFKGLNAQWGEFVMGIKAELFSNLYAGFSIRFNRLFNNTKPAGFDNLYIPGFNRTYDGNFGVGFNYTVSYFIPIYKVKKVAEKEYK</sequence>
<dbReference type="Pfam" id="PF19515">
    <property type="entry name" value="DUF6048"/>
    <property type="match status" value="1"/>
</dbReference>
<evidence type="ECO:0000256" key="1">
    <source>
        <dbReference type="SAM" id="SignalP"/>
    </source>
</evidence>
<gene>
    <name evidence="2" type="ORF">GCM10011343_14140</name>
</gene>
<proteinExistence type="predicted"/>
<reference evidence="2" key="2">
    <citation type="submission" date="2020-09" db="EMBL/GenBank/DDBJ databases">
        <authorList>
            <person name="Sun Q."/>
            <person name="Zhou Y."/>
        </authorList>
    </citation>
    <scope>NUCLEOTIDE SEQUENCE</scope>
    <source>
        <strain evidence="2">CGMCC 1.12506</strain>
    </source>
</reference>
<feature type="chain" id="PRO_5036811536" description="Outer membrane protein beta-barrel domain-containing protein" evidence="1">
    <location>
        <begin position="23"/>
        <end position="241"/>
    </location>
</feature>
<reference evidence="2" key="1">
    <citation type="journal article" date="2014" name="Int. J. Syst. Evol. Microbiol.">
        <title>Complete genome sequence of Corynebacterium casei LMG S-19264T (=DSM 44701T), isolated from a smear-ripened cheese.</title>
        <authorList>
            <consortium name="US DOE Joint Genome Institute (JGI-PGF)"/>
            <person name="Walter F."/>
            <person name="Albersmeier A."/>
            <person name="Kalinowski J."/>
            <person name="Ruckert C."/>
        </authorList>
    </citation>
    <scope>NUCLEOTIDE SEQUENCE</scope>
    <source>
        <strain evidence="2">CGMCC 1.12506</strain>
    </source>
</reference>
<organism evidence="2 3">
    <name type="scientific">Flavobacterium orientale</name>
    <dbReference type="NCBI Taxonomy" id="1756020"/>
    <lineage>
        <taxon>Bacteria</taxon>
        <taxon>Pseudomonadati</taxon>
        <taxon>Bacteroidota</taxon>
        <taxon>Flavobacteriia</taxon>
        <taxon>Flavobacteriales</taxon>
        <taxon>Flavobacteriaceae</taxon>
        <taxon>Flavobacterium</taxon>
    </lineage>
</organism>
<accession>A0A916Y0R2</accession>
<evidence type="ECO:0000313" key="3">
    <source>
        <dbReference type="Proteomes" id="UP000625735"/>
    </source>
</evidence>